<feature type="domain" description="Starch synthase catalytic" evidence="12">
    <location>
        <begin position="36"/>
        <end position="252"/>
    </location>
</feature>
<dbReference type="GO" id="GO:0009011">
    <property type="term" value="F:alpha-1,4-glucan glucosyltransferase (ADP-glucose donor) activity"/>
    <property type="evidence" value="ECO:0007669"/>
    <property type="project" value="UniProtKB-EC"/>
</dbReference>
<dbReference type="NCBIfam" id="TIGR02095">
    <property type="entry name" value="glgA"/>
    <property type="match status" value="1"/>
</dbReference>
<evidence type="ECO:0000256" key="6">
    <source>
        <dbReference type="ARBA" id="ARBA00022679"/>
    </source>
</evidence>
<dbReference type="SUPFAM" id="SSF88713">
    <property type="entry name" value="Glycoside hydrolase/deacetylase"/>
    <property type="match status" value="1"/>
</dbReference>
<keyword evidence="6 9" id="KW-0808">Transferase</keyword>
<comment type="catalytic activity">
    <reaction evidence="1 9">
        <text>[(1-&gt;4)-alpha-D-glucosyl](n) + ADP-alpha-D-glucose = [(1-&gt;4)-alpha-D-glucosyl](n+1) + ADP + H(+)</text>
        <dbReference type="Rhea" id="RHEA:18189"/>
        <dbReference type="Rhea" id="RHEA-COMP:9584"/>
        <dbReference type="Rhea" id="RHEA-COMP:9587"/>
        <dbReference type="ChEBI" id="CHEBI:15378"/>
        <dbReference type="ChEBI" id="CHEBI:15444"/>
        <dbReference type="ChEBI" id="CHEBI:57498"/>
        <dbReference type="ChEBI" id="CHEBI:456216"/>
        <dbReference type="EC" id="2.4.1.21"/>
    </reaction>
</comment>
<dbReference type="Proteomes" id="UP001236806">
    <property type="component" value="Unassembled WGS sequence"/>
</dbReference>
<evidence type="ECO:0000259" key="10">
    <source>
        <dbReference type="Pfam" id="PF00534"/>
    </source>
</evidence>
<dbReference type="CDD" id="cd03791">
    <property type="entry name" value="GT5_Glycogen_synthase_DULL1-like"/>
    <property type="match status" value="1"/>
</dbReference>
<feature type="binding site" evidence="9">
    <location>
        <position position="49"/>
    </location>
    <ligand>
        <name>ADP-alpha-D-glucose</name>
        <dbReference type="ChEBI" id="CHEBI:57498"/>
    </ligand>
</feature>
<keyword evidence="14" id="KW-1185">Reference proteome</keyword>
<comment type="caution">
    <text evidence="13">The sequence shown here is derived from an EMBL/GenBank/DDBJ whole genome shotgun (WGS) entry which is preliminary data.</text>
</comment>
<protein>
    <recommendedName>
        <fullName evidence="9">Glycogen synthase</fullName>
        <ecNumber evidence="9">2.4.1.21</ecNumber>
    </recommendedName>
    <alternativeName>
        <fullName evidence="9">Starch [bacterial glycogen] synthase</fullName>
    </alternativeName>
</protein>
<keyword evidence="7 9" id="KW-0320">Glycogen biosynthesis</keyword>
<dbReference type="EMBL" id="JAUSXB010000001">
    <property type="protein sequence ID" value="MDQ0674456.1"/>
    <property type="molecule type" value="Genomic_DNA"/>
</dbReference>
<proteinExistence type="inferred from homology"/>
<dbReference type="InterPro" id="IPR013534">
    <property type="entry name" value="Starch_synth_cat_dom"/>
</dbReference>
<accession>A0ABU0PKF7</accession>
<dbReference type="HAMAP" id="MF_00484">
    <property type="entry name" value="Glycogen_synth"/>
    <property type="match status" value="1"/>
</dbReference>
<evidence type="ECO:0000256" key="3">
    <source>
        <dbReference type="ARBA" id="ARBA00006821"/>
    </source>
</evidence>
<sequence length="1176" mass="129050">MLTDPSVPANGTRDGVLLKVEPPEGAFTAPALTLQRVLFASAEAYPFMKVGGLADVSSALPKRLSRLGFDVRLVIPAYRGLGGSPVLTIDVPLGPIAERVIVRRLPSLGGVDVIALDAPGWFDRELPYSYQDNDVMPFVLFSKAVTALAAQGEWLPDIIHCNDWHCGLVAQEVRQGLHRQALAGTGIVFTIHNIAYQGPVGAATDQLIGLPQGGSLLERGIAFADRINTVSPRYMEEILTPAQGAGLDGLLRARRGAARGILNGVDYDEFSPGVDPWIDTRYNGDFIAGKGANKKVLQKLSNLEPAPDRPVFGMVARLVSQKGISLLTSALEQFVARGAQVVVLGEGAPRYRRQLQSATRSYPGSVSYHPTSSESLARQVYAGSDFFLAPSVFEPCGLTPLIALKYGTIPIVRRTGGLADTVTDYVEDPAEGLGFVFVQRRVTSMLSAVDNALALYSRTPEMNHLQRRAMRADFSWRMPAREYVAVYEEALHSRNIIEVSRGTEQTSQPGLRPRPGSAPLPLALVHHANQFLITDGYQDREGLTSLLRGYSALLRLHEKYRVPLNLHLSGTLIEAAAWHHPWFLAEVRRLRDVGLVSLMGGTYSENVLTAFGREYNRRQLQELFWLYRHHLGCAPGDLEICWVPERVWDTDRLAKVLTDPRLPNGGYRYVLLDDRLLYPSDGAHGVSDRLEFDGADPASPPPSDALRPYRIKGGKGLQIVPMSTRLRYWIPPDDRSHWRSLSRAAELPMAPGDDSILVYADDMEKSAGVGPWHPSALGRYEEFLRWLATQPKLLPVDLSSWLRQRRRSPAVRVVERGTFVELAKDWHAGEDYSGWGKDEAWAPYQEHLARARRVVADAERAGAEPRLTALAWKHVLASGYETAWHDIDHPDRLPAPWAKAVASHVRAACVLAAAAGWFGRQVRPLEAEMIDIDDDGVEELVLRNEHLFAVLAPKHGGRLVYLAYRGPNGGVLVIGNPTDDWNRQEELNTYMDVPANHPGGLADGGGVHDRYDVSIHWGDGIIVSELRNVQEDSPLFGLCKTAVLDDAAPALLVAYDLPAGADGISIHTCLSPDYYRLLRHGVAELQRTGGTSWQGASSRATQVWVALADDEDSAWCDPEAPDPGHGVLISLRAQVGSFHLLIGLGEIDEEAAQEMVKSGRERLATLAAGELTGDRA</sequence>
<evidence type="ECO:0000259" key="11">
    <source>
        <dbReference type="Pfam" id="PF03065"/>
    </source>
</evidence>
<evidence type="ECO:0000256" key="9">
    <source>
        <dbReference type="HAMAP-Rule" id="MF_00484"/>
    </source>
</evidence>
<evidence type="ECO:0000259" key="12">
    <source>
        <dbReference type="Pfam" id="PF08323"/>
    </source>
</evidence>
<dbReference type="Gene3D" id="3.40.50.2000">
    <property type="entry name" value="Glycogen Phosphorylase B"/>
    <property type="match status" value="2"/>
</dbReference>
<gene>
    <name evidence="9" type="primary">glgA</name>
    <name evidence="13" type="ORF">QFZ36_002017</name>
</gene>
<dbReference type="InterPro" id="IPR001296">
    <property type="entry name" value="Glyco_trans_1"/>
</dbReference>
<organism evidence="13 14">
    <name type="scientific">Pseudarthrobacter siccitolerans</name>
    <dbReference type="NCBI Taxonomy" id="861266"/>
    <lineage>
        <taxon>Bacteria</taxon>
        <taxon>Bacillati</taxon>
        <taxon>Actinomycetota</taxon>
        <taxon>Actinomycetes</taxon>
        <taxon>Micrococcales</taxon>
        <taxon>Micrococcaceae</taxon>
        <taxon>Pseudarthrobacter</taxon>
    </lineage>
</organism>
<dbReference type="Pfam" id="PF00534">
    <property type="entry name" value="Glycos_transf_1"/>
    <property type="match status" value="1"/>
</dbReference>
<evidence type="ECO:0000256" key="7">
    <source>
        <dbReference type="ARBA" id="ARBA00023056"/>
    </source>
</evidence>
<comment type="similarity">
    <text evidence="4 9">Belongs to the glycosyltransferase 1 family. Bacterial/plant glycogen synthase subfamily.</text>
</comment>
<feature type="domain" description="Glycoside hydrolase family 57 N-terminal" evidence="11">
    <location>
        <begin position="557"/>
        <end position="789"/>
    </location>
</feature>
<comment type="function">
    <text evidence="2 9">Synthesizes alpha-1,4-glucan chains using ADP-glucose.</text>
</comment>
<comment type="pathway">
    <text evidence="9">Glycan biosynthesis; glycogen biosynthesis.</text>
</comment>
<comment type="similarity">
    <text evidence="3">Belongs to the glycosyl hydrolase 57 family.</text>
</comment>
<dbReference type="Pfam" id="PF03065">
    <property type="entry name" value="Glyco_hydro_57"/>
    <property type="match status" value="1"/>
</dbReference>
<dbReference type="Gene3D" id="3.20.110.20">
    <property type="match status" value="1"/>
</dbReference>
<evidence type="ECO:0000256" key="1">
    <source>
        <dbReference type="ARBA" id="ARBA00001478"/>
    </source>
</evidence>
<dbReference type="InterPro" id="IPR011835">
    <property type="entry name" value="GS/SS"/>
</dbReference>
<keyword evidence="8" id="KW-0119">Carbohydrate metabolism</keyword>
<evidence type="ECO:0000256" key="2">
    <source>
        <dbReference type="ARBA" id="ARBA00002764"/>
    </source>
</evidence>
<dbReference type="InterPro" id="IPR004300">
    <property type="entry name" value="Glyco_hydro_57_N"/>
</dbReference>
<dbReference type="EC" id="2.4.1.21" evidence="9"/>
<keyword evidence="5 9" id="KW-0328">Glycosyltransferase</keyword>
<dbReference type="SUPFAM" id="SSF53756">
    <property type="entry name" value="UDP-Glycosyltransferase/glycogen phosphorylase"/>
    <property type="match status" value="1"/>
</dbReference>
<reference evidence="13 14" key="1">
    <citation type="submission" date="2023-07" db="EMBL/GenBank/DDBJ databases">
        <title>Comparative genomics of wheat-associated soil bacteria to identify genetic determinants of phenazine resistance.</title>
        <authorList>
            <person name="Mouncey N."/>
        </authorList>
    </citation>
    <scope>NUCLEOTIDE SEQUENCE [LARGE SCALE GENOMIC DNA]</scope>
    <source>
        <strain evidence="13 14">W1I3</strain>
    </source>
</reference>
<dbReference type="PANTHER" id="PTHR45825">
    <property type="entry name" value="GRANULE-BOUND STARCH SYNTHASE 1, CHLOROPLASTIC/AMYLOPLASTIC"/>
    <property type="match status" value="1"/>
</dbReference>
<dbReference type="Pfam" id="PF08323">
    <property type="entry name" value="Glyco_transf_5"/>
    <property type="match status" value="1"/>
</dbReference>
<evidence type="ECO:0000313" key="13">
    <source>
        <dbReference type="EMBL" id="MDQ0674456.1"/>
    </source>
</evidence>
<feature type="domain" description="Glycosyl transferase family 1" evidence="10">
    <location>
        <begin position="305"/>
        <end position="456"/>
    </location>
</feature>
<dbReference type="RefSeq" id="WP_306636041.1">
    <property type="nucleotide sequence ID" value="NZ_JAUSXB010000001.1"/>
</dbReference>
<evidence type="ECO:0000256" key="4">
    <source>
        <dbReference type="ARBA" id="ARBA00010281"/>
    </source>
</evidence>
<evidence type="ECO:0000313" key="14">
    <source>
        <dbReference type="Proteomes" id="UP001236806"/>
    </source>
</evidence>
<name>A0ABU0PKF7_9MICC</name>
<dbReference type="PANTHER" id="PTHR45825:SF11">
    <property type="entry name" value="ALPHA AMYLASE DOMAIN-CONTAINING PROTEIN"/>
    <property type="match status" value="1"/>
</dbReference>
<evidence type="ECO:0000256" key="8">
    <source>
        <dbReference type="ARBA" id="ARBA00023277"/>
    </source>
</evidence>
<evidence type="ECO:0000256" key="5">
    <source>
        <dbReference type="ARBA" id="ARBA00022676"/>
    </source>
</evidence>
<dbReference type="InterPro" id="IPR011330">
    <property type="entry name" value="Glyco_hydro/deAcase_b/a-brl"/>
</dbReference>